<dbReference type="GO" id="GO:0005524">
    <property type="term" value="F:ATP binding"/>
    <property type="evidence" value="ECO:0007669"/>
    <property type="project" value="InterPro"/>
</dbReference>
<dbReference type="PROSITE" id="PS50929">
    <property type="entry name" value="ABC_TM1F"/>
    <property type="match status" value="1"/>
</dbReference>
<keyword evidence="5 7" id="KW-0472">Membrane</keyword>
<evidence type="ECO:0000256" key="2">
    <source>
        <dbReference type="ARBA" id="ARBA00022692"/>
    </source>
</evidence>
<keyword evidence="2 7" id="KW-0812">Transmembrane</keyword>
<gene>
    <name evidence="10" type="ORF">EPA93_07725</name>
</gene>
<evidence type="ECO:0000313" key="10">
    <source>
        <dbReference type="EMBL" id="QBD75903.1"/>
    </source>
</evidence>
<dbReference type="InterPro" id="IPR039421">
    <property type="entry name" value="Type_1_exporter"/>
</dbReference>
<evidence type="ECO:0000256" key="3">
    <source>
        <dbReference type="ARBA" id="ARBA00022801"/>
    </source>
</evidence>
<feature type="transmembrane region" description="Helical" evidence="7">
    <location>
        <begin position="471"/>
        <end position="492"/>
    </location>
</feature>
<accession>A0A4P6JLF1</accession>
<feature type="transmembrane region" description="Helical" evidence="7">
    <location>
        <begin position="504"/>
        <end position="523"/>
    </location>
</feature>
<evidence type="ECO:0008006" key="12">
    <source>
        <dbReference type="Google" id="ProtNLM"/>
    </source>
</evidence>
<dbReference type="OrthoDB" id="9762778at2"/>
<dbReference type="AlphaFoldDB" id="A0A4P6JLF1"/>
<feature type="transmembrane region" description="Helical" evidence="7">
    <location>
        <begin position="359"/>
        <end position="380"/>
    </location>
</feature>
<feature type="region of interest" description="Disordered" evidence="6">
    <location>
        <begin position="1"/>
        <end position="27"/>
    </location>
</feature>
<evidence type="ECO:0000256" key="7">
    <source>
        <dbReference type="SAM" id="Phobius"/>
    </source>
</evidence>
<proteinExistence type="predicted"/>
<evidence type="ECO:0000256" key="4">
    <source>
        <dbReference type="ARBA" id="ARBA00022989"/>
    </source>
</evidence>
<feature type="domain" description="ABC transmembrane type-1" evidence="8">
    <location>
        <begin position="252"/>
        <end position="530"/>
    </location>
</feature>
<dbReference type="RefSeq" id="WP_129886500.1">
    <property type="nucleotide sequence ID" value="NZ_CP035758.1"/>
</dbReference>
<dbReference type="PROSITE" id="PS50990">
    <property type="entry name" value="PEPTIDASE_C39"/>
    <property type="match status" value="1"/>
</dbReference>
<feature type="compositionally biased region" description="Polar residues" evidence="6">
    <location>
        <begin position="1"/>
        <end position="13"/>
    </location>
</feature>
<dbReference type="GO" id="GO:0006508">
    <property type="term" value="P:proteolysis"/>
    <property type="evidence" value="ECO:0007669"/>
    <property type="project" value="InterPro"/>
</dbReference>
<evidence type="ECO:0000256" key="5">
    <source>
        <dbReference type="ARBA" id="ARBA00023136"/>
    </source>
</evidence>
<dbReference type="InterPro" id="IPR011527">
    <property type="entry name" value="ABC1_TM_dom"/>
</dbReference>
<dbReference type="GO" id="GO:0015421">
    <property type="term" value="F:ABC-type oligopeptide transporter activity"/>
    <property type="evidence" value="ECO:0007669"/>
    <property type="project" value="TreeGrafter"/>
</dbReference>
<feature type="domain" description="Peptidase C39" evidence="9">
    <location>
        <begin position="98"/>
        <end position="217"/>
    </location>
</feature>
<evidence type="ECO:0000256" key="1">
    <source>
        <dbReference type="ARBA" id="ARBA00004651"/>
    </source>
</evidence>
<evidence type="ECO:0000313" key="11">
    <source>
        <dbReference type="Proteomes" id="UP000290365"/>
    </source>
</evidence>
<dbReference type="Pfam" id="PF00664">
    <property type="entry name" value="ABC_membrane"/>
    <property type="match status" value="1"/>
</dbReference>
<dbReference type="GO" id="GO:0005886">
    <property type="term" value="C:plasma membrane"/>
    <property type="evidence" value="ECO:0007669"/>
    <property type="project" value="UniProtKB-SubCell"/>
</dbReference>
<dbReference type="Gene3D" id="1.20.1560.10">
    <property type="entry name" value="ABC transporter type 1, transmembrane domain"/>
    <property type="match status" value="1"/>
</dbReference>
<dbReference type="Proteomes" id="UP000290365">
    <property type="component" value="Chromosome"/>
</dbReference>
<dbReference type="CDD" id="cd18779">
    <property type="entry name" value="ABC_6TM_T1SS_like"/>
    <property type="match status" value="1"/>
</dbReference>
<dbReference type="InterPro" id="IPR005074">
    <property type="entry name" value="Peptidase_C39"/>
</dbReference>
<keyword evidence="11" id="KW-1185">Reference proteome</keyword>
<evidence type="ECO:0000259" key="9">
    <source>
        <dbReference type="PROSITE" id="PS50990"/>
    </source>
</evidence>
<dbReference type="PANTHER" id="PTHR43394">
    <property type="entry name" value="ATP-DEPENDENT PERMEASE MDL1, MITOCHONDRIAL"/>
    <property type="match status" value="1"/>
</dbReference>
<comment type="subcellular location">
    <subcellularLocation>
        <location evidence="1">Cell membrane</location>
        <topology evidence="1">Multi-pass membrane protein</topology>
    </subcellularLocation>
</comment>
<evidence type="ECO:0000259" key="8">
    <source>
        <dbReference type="PROSITE" id="PS50929"/>
    </source>
</evidence>
<dbReference type="KEGG" id="kbs:EPA93_07725"/>
<feature type="transmembrane region" description="Helical" evidence="7">
    <location>
        <begin position="289"/>
        <end position="314"/>
    </location>
</feature>
<dbReference type="SUPFAM" id="SSF90123">
    <property type="entry name" value="ABC transporter transmembrane region"/>
    <property type="match status" value="1"/>
</dbReference>
<feature type="transmembrane region" description="Helical" evidence="7">
    <location>
        <begin position="247"/>
        <end position="269"/>
    </location>
</feature>
<keyword evidence="3" id="KW-0378">Hydrolase</keyword>
<reference evidence="10 11" key="1">
    <citation type="submission" date="2019-01" db="EMBL/GenBank/DDBJ databases">
        <title>Ktedonosporobacter rubrisoli SCAWS-G2.</title>
        <authorList>
            <person name="Huang Y."/>
            <person name="Yan B."/>
        </authorList>
    </citation>
    <scope>NUCLEOTIDE SEQUENCE [LARGE SCALE GENOMIC DNA]</scope>
    <source>
        <strain evidence="10 11">SCAWS-G2</strain>
    </source>
</reference>
<dbReference type="PANTHER" id="PTHR43394:SF1">
    <property type="entry name" value="ATP-BINDING CASSETTE SUB-FAMILY B MEMBER 10, MITOCHONDRIAL"/>
    <property type="match status" value="1"/>
</dbReference>
<name>A0A4P6JLF1_KTERU</name>
<dbReference type="EMBL" id="CP035758">
    <property type="protein sequence ID" value="QBD75903.1"/>
    <property type="molecule type" value="Genomic_DNA"/>
</dbReference>
<dbReference type="GO" id="GO:0008233">
    <property type="term" value="F:peptidase activity"/>
    <property type="evidence" value="ECO:0007669"/>
    <property type="project" value="InterPro"/>
</dbReference>
<dbReference type="Pfam" id="PF03412">
    <property type="entry name" value="Peptidase_C39"/>
    <property type="match status" value="1"/>
</dbReference>
<feature type="transmembrane region" description="Helical" evidence="7">
    <location>
        <begin position="386"/>
        <end position="406"/>
    </location>
</feature>
<protein>
    <recommendedName>
        <fullName evidence="12">Peptidase domain-containing ABC transporter</fullName>
    </recommendedName>
</protein>
<dbReference type="InterPro" id="IPR036640">
    <property type="entry name" value="ABC1_TM_sf"/>
</dbReference>
<feature type="region of interest" description="Disordered" evidence="6">
    <location>
        <begin position="43"/>
        <end position="84"/>
    </location>
</feature>
<organism evidence="10 11">
    <name type="scientific">Ktedonosporobacter rubrisoli</name>
    <dbReference type="NCBI Taxonomy" id="2509675"/>
    <lineage>
        <taxon>Bacteria</taxon>
        <taxon>Bacillati</taxon>
        <taxon>Chloroflexota</taxon>
        <taxon>Ktedonobacteria</taxon>
        <taxon>Ktedonobacterales</taxon>
        <taxon>Ktedonosporobacteraceae</taxon>
        <taxon>Ktedonosporobacter</taxon>
    </lineage>
</organism>
<sequence length="574" mass="63328">MKQSQAQNGSPQPEGSRLRMAALSGLGPIAHDSSPVVADVIEHREQAVRRHTTGLEPLAEPSPAKKKPKGAASPAPKRGTNAGCLRSQFRRRVPAMLQMSEVECGAACLAMILRYYGRKTSISEISERYGVGRDGLSALNIVDAARDYGLRVRAVSLKDNNFRFVSLPAIIHWQFNHFIIVERWTPNNVDVVDPAMGHRRLSGEEFDQGFTGVVIMLEPGTQFVRHTGAPQVSLYTYVLQYIKRAPIILAQIVLASLLLQLFGLAVPLLTKVVVDKIIPFRALDILPLLGSGLLLVLLAQLIIMLLRASLLVYLQARIDSHIMPAFLEHMLTLPPHFFQKRSSGDILSRLNSNTIVRDMISNQLVSAFLDGSLVIVYLIILLSQSMIFGGFVFAIGLVQVVLLLATNGLMRTLTRRELEATGKTQGYVNELLTGMTTLKAMGAEQRAYGHWSNLFFNQLNSSIRRGYFSSVVNTFMLTLQTLSPLVLLWVGAIQVVQGKMDEGTMLALNALAASFLAPLASLVSSGQQLQIVSSHLERIADILDAQPEQDVQRVQKPPRLSGRIRLEHVGFQYE</sequence>
<dbReference type="Gene3D" id="3.90.70.10">
    <property type="entry name" value="Cysteine proteinases"/>
    <property type="match status" value="1"/>
</dbReference>
<keyword evidence="4 7" id="KW-1133">Transmembrane helix</keyword>
<evidence type="ECO:0000256" key="6">
    <source>
        <dbReference type="SAM" id="MobiDB-lite"/>
    </source>
</evidence>